<sequence>MVIRFYENQDPFEPKAPQNLSVRSLENDTTYFYYRFSQDSIAIPLKTDNDVTDFVFTLNTPAPPVEGEDPETTGNSDTLSFSYGREEEYINRACAFKINYVALKTSIEPEPDGETWIKDIRIEQANIENENQAHVSIFF</sequence>
<dbReference type="KEGG" id="grl:LPB144_02610"/>
<keyword evidence="2" id="KW-1185">Reference proteome</keyword>
<reference evidence="1 2" key="1">
    <citation type="submission" date="2016-11" db="EMBL/GenBank/DDBJ databases">
        <title>Gramella sp. LPB0144 isolated from marine environment.</title>
        <authorList>
            <person name="Kim E."/>
            <person name="Yi H."/>
        </authorList>
    </citation>
    <scope>NUCLEOTIDE SEQUENCE [LARGE SCALE GENOMIC DNA]</scope>
    <source>
        <strain evidence="1 2">LPB0144</strain>
    </source>
</reference>
<gene>
    <name evidence="1" type="ORF">LPB144_02610</name>
</gene>
<dbReference type="Pfam" id="PF20050">
    <property type="entry name" value="DUF6452"/>
    <property type="match status" value="1"/>
</dbReference>
<proteinExistence type="predicted"/>
<evidence type="ECO:0000313" key="2">
    <source>
        <dbReference type="Proteomes" id="UP000182510"/>
    </source>
</evidence>
<dbReference type="EMBL" id="CP018153">
    <property type="protein sequence ID" value="APG59365.1"/>
    <property type="molecule type" value="Genomic_DNA"/>
</dbReference>
<dbReference type="STRING" id="1913577.LPB144_02610"/>
<evidence type="ECO:0000313" key="1">
    <source>
        <dbReference type="EMBL" id="APG59365.1"/>
    </source>
</evidence>
<dbReference type="AlphaFoldDB" id="A0A1L3J2L4"/>
<name>A0A1L3J2L4_9FLAO</name>
<protein>
    <submittedName>
        <fullName evidence="1">Uncharacterized protein</fullName>
    </submittedName>
</protein>
<accession>A0A1L3J2L4</accession>
<organism evidence="1 2">
    <name type="scientific">Christiangramia salexigens</name>
    <dbReference type="NCBI Taxonomy" id="1913577"/>
    <lineage>
        <taxon>Bacteria</taxon>
        <taxon>Pseudomonadati</taxon>
        <taxon>Bacteroidota</taxon>
        <taxon>Flavobacteriia</taxon>
        <taxon>Flavobacteriales</taxon>
        <taxon>Flavobacteriaceae</taxon>
        <taxon>Christiangramia</taxon>
    </lineage>
</organism>
<dbReference type="Proteomes" id="UP000182510">
    <property type="component" value="Chromosome"/>
</dbReference>
<dbReference type="InterPro" id="IPR045607">
    <property type="entry name" value="DUF6452"/>
</dbReference>